<organism evidence="2 3">
    <name type="scientific">Gymnodinialimonas ceratoperidinii</name>
    <dbReference type="NCBI Taxonomy" id="2856823"/>
    <lineage>
        <taxon>Bacteria</taxon>
        <taxon>Pseudomonadati</taxon>
        <taxon>Pseudomonadota</taxon>
        <taxon>Alphaproteobacteria</taxon>
        <taxon>Rhodobacterales</taxon>
        <taxon>Paracoccaceae</taxon>
        <taxon>Gymnodinialimonas</taxon>
    </lineage>
</organism>
<proteinExistence type="predicted"/>
<dbReference type="KEGG" id="gce:KYE46_16230"/>
<feature type="chain" id="PRO_5035002606" evidence="1">
    <location>
        <begin position="22"/>
        <end position="193"/>
    </location>
</feature>
<feature type="signal peptide" evidence="1">
    <location>
        <begin position="1"/>
        <end position="21"/>
    </location>
</feature>
<dbReference type="Pfam" id="PF11319">
    <property type="entry name" value="VasI"/>
    <property type="match status" value="1"/>
</dbReference>
<accession>A0A8F6TUY4</accession>
<keyword evidence="1" id="KW-0732">Signal</keyword>
<dbReference type="EMBL" id="CP079194">
    <property type="protein sequence ID" value="QXT39447.1"/>
    <property type="molecule type" value="Genomic_DNA"/>
</dbReference>
<evidence type="ECO:0000313" key="2">
    <source>
        <dbReference type="EMBL" id="QXT39447.1"/>
    </source>
</evidence>
<sequence length="193" mass="20942">MRPAATIAASIFLVLNGTSLAHPQETLPECDEDVIGVRCVERRDTIGTWDLMEVIPPVGSQNVLILSTDSFEPIEGIFGRQEHAQLVLSCVENVTNLAVHFGENYMSDVGSFRTLIYKIDDEAPVALAAAASEDNFGLGLFTGVEAIPVIRSLFDRERLLVSATSFTGRDITASFAIDGVEAAAEPLRELCNW</sequence>
<gene>
    <name evidence="2" type="ORF">KYE46_16230</name>
</gene>
<dbReference type="RefSeq" id="WP_219002078.1">
    <property type="nucleotide sequence ID" value="NZ_CP079194.1"/>
</dbReference>
<name>A0A8F6TUY4_9RHOB</name>
<dbReference type="InterPro" id="IPR017738">
    <property type="entry name" value="T6SS-assoc_VCA0118"/>
</dbReference>
<dbReference type="Proteomes" id="UP000825009">
    <property type="component" value="Chromosome"/>
</dbReference>
<evidence type="ECO:0000313" key="3">
    <source>
        <dbReference type="Proteomes" id="UP000825009"/>
    </source>
</evidence>
<dbReference type="AlphaFoldDB" id="A0A8F6TUY4"/>
<evidence type="ECO:0000256" key="1">
    <source>
        <dbReference type="SAM" id="SignalP"/>
    </source>
</evidence>
<keyword evidence="3" id="KW-1185">Reference proteome</keyword>
<reference evidence="2 3" key="1">
    <citation type="submission" date="2021-07" db="EMBL/GenBank/DDBJ databases">
        <title>A novel Jannaschia species isolated from marine dinoflagellate Ceratoperidinium margalefii.</title>
        <authorList>
            <person name="Jiang Y."/>
            <person name="Li Z."/>
        </authorList>
    </citation>
    <scope>NUCLEOTIDE SEQUENCE [LARGE SCALE GENOMIC DNA]</scope>
    <source>
        <strain evidence="2 3">J12C1-MA-4</strain>
    </source>
</reference>
<protein>
    <submittedName>
        <fullName evidence="2">Type VI secretion protein</fullName>
    </submittedName>
</protein>